<dbReference type="OrthoDB" id="289099at2"/>
<evidence type="ECO:0000313" key="1">
    <source>
        <dbReference type="EMBL" id="TWU04920.1"/>
    </source>
</evidence>
<accession>A0A5C6AZ13</accession>
<sequence length="88" mass="9965">MSNFDDDDFAPVTGGNDLHRSYVRGDTCALQDLTVKSDVDRHLVRLLTLHPDVQVAFRCQDLATLDDSTKQDLLQDINHLLGIKPFRK</sequence>
<dbReference type="EMBL" id="SJPN01000003">
    <property type="protein sequence ID" value="TWU04920.1"/>
    <property type="molecule type" value="Genomic_DNA"/>
</dbReference>
<protein>
    <submittedName>
        <fullName evidence="1">Uncharacterized protein</fullName>
    </submittedName>
</protein>
<reference evidence="1 2" key="1">
    <citation type="submission" date="2019-02" db="EMBL/GenBank/DDBJ databases">
        <title>Deep-cultivation of Planctomycetes and their phenomic and genomic characterization uncovers novel biology.</title>
        <authorList>
            <person name="Wiegand S."/>
            <person name="Jogler M."/>
            <person name="Boedeker C."/>
            <person name="Pinto D."/>
            <person name="Vollmers J."/>
            <person name="Rivas-Marin E."/>
            <person name="Kohn T."/>
            <person name="Peeters S.H."/>
            <person name="Heuer A."/>
            <person name="Rast P."/>
            <person name="Oberbeckmann S."/>
            <person name="Bunk B."/>
            <person name="Jeske O."/>
            <person name="Meyerdierks A."/>
            <person name="Storesund J.E."/>
            <person name="Kallscheuer N."/>
            <person name="Luecker S."/>
            <person name="Lage O.M."/>
            <person name="Pohl T."/>
            <person name="Merkel B.J."/>
            <person name="Hornburger P."/>
            <person name="Mueller R.-W."/>
            <person name="Bruemmer F."/>
            <person name="Labrenz M."/>
            <person name="Spormann A.M."/>
            <person name="Op Den Camp H."/>
            <person name="Overmann J."/>
            <person name="Amann R."/>
            <person name="Jetten M.S.M."/>
            <person name="Mascher T."/>
            <person name="Medema M.H."/>
            <person name="Devos D.P."/>
            <person name="Kaster A.-K."/>
            <person name="Ovreas L."/>
            <person name="Rohde M."/>
            <person name="Galperin M.Y."/>
            <person name="Jogler C."/>
        </authorList>
    </citation>
    <scope>NUCLEOTIDE SEQUENCE [LARGE SCALE GENOMIC DNA]</scope>
    <source>
        <strain evidence="1 2">Pla52n</strain>
    </source>
</reference>
<dbReference type="AlphaFoldDB" id="A0A5C6AZ13"/>
<proteinExistence type="predicted"/>
<keyword evidence="2" id="KW-1185">Reference proteome</keyword>
<organism evidence="1 2">
    <name type="scientific">Stieleria varia</name>
    <dbReference type="NCBI Taxonomy" id="2528005"/>
    <lineage>
        <taxon>Bacteria</taxon>
        <taxon>Pseudomonadati</taxon>
        <taxon>Planctomycetota</taxon>
        <taxon>Planctomycetia</taxon>
        <taxon>Pirellulales</taxon>
        <taxon>Pirellulaceae</taxon>
        <taxon>Stieleria</taxon>
    </lineage>
</organism>
<name>A0A5C6AZ13_9BACT</name>
<dbReference type="RefSeq" id="WP_146520250.1">
    <property type="nucleotide sequence ID" value="NZ_CP151726.1"/>
</dbReference>
<evidence type="ECO:0000313" key="2">
    <source>
        <dbReference type="Proteomes" id="UP000320176"/>
    </source>
</evidence>
<comment type="caution">
    <text evidence="1">The sequence shown here is derived from an EMBL/GenBank/DDBJ whole genome shotgun (WGS) entry which is preliminary data.</text>
</comment>
<dbReference type="Proteomes" id="UP000320176">
    <property type="component" value="Unassembled WGS sequence"/>
</dbReference>
<gene>
    <name evidence="1" type="ORF">Pla52n_29650</name>
</gene>